<dbReference type="InterPro" id="IPR029055">
    <property type="entry name" value="Ntn_hydrolases_N"/>
</dbReference>
<dbReference type="GO" id="GO:0016787">
    <property type="term" value="F:hydrolase activity"/>
    <property type="evidence" value="ECO:0007669"/>
    <property type="project" value="InterPro"/>
</dbReference>
<feature type="site" description="Cleavage; by autolysis" evidence="3">
    <location>
        <begin position="275"/>
        <end position="276"/>
    </location>
</feature>
<proteinExistence type="predicted"/>
<evidence type="ECO:0000256" key="3">
    <source>
        <dbReference type="PIRSR" id="PIRSR600246-3"/>
    </source>
</evidence>
<feature type="binding site" evidence="2">
    <location>
        <begin position="304"/>
        <end position="307"/>
    </location>
    <ligand>
        <name>substrate</name>
    </ligand>
</feature>
<dbReference type="Gene3D" id="3.60.20.30">
    <property type="entry name" value="(Glycosyl)asparaginase"/>
    <property type="match status" value="1"/>
</dbReference>
<evidence type="ECO:0000256" key="2">
    <source>
        <dbReference type="PIRSR" id="PIRSR600246-2"/>
    </source>
</evidence>
<name>A0A8H7HMP1_9AGAM</name>
<dbReference type="Pfam" id="PF01112">
    <property type="entry name" value="Asparaginase_2"/>
    <property type="match status" value="2"/>
</dbReference>
<gene>
    <name evidence="4" type="ORF">RHS03_07423</name>
</gene>
<dbReference type="InterPro" id="IPR000246">
    <property type="entry name" value="Peptidase_T2"/>
</dbReference>
<comment type="caution">
    <text evidence="4">The sequence shown here is derived from an EMBL/GenBank/DDBJ whole genome shotgun (WGS) entry which is preliminary data.</text>
</comment>
<dbReference type="AlphaFoldDB" id="A0A8H7HMP1"/>
<evidence type="ECO:0000256" key="1">
    <source>
        <dbReference type="PIRSR" id="PIRSR600246-1"/>
    </source>
</evidence>
<dbReference type="SUPFAM" id="SSF56235">
    <property type="entry name" value="N-terminal nucleophile aminohydrolases (Ntn hydrolases)"/>
    <property type="match status" value="1"/>
</dbReference>
<evidence type="ECO:0000313" key="4">
    <source>
        <dbReference type="EMBL" id="KAF8699326.1"/>
    </source>
</evidence>
<dbReference type="EMBL" id="JACYCD010000239">
    <property type="protein sequence ID" value="KAF8699326.1"/>
    <property type="molecule type" value="Genomic_DNA"/>
</dbReference>
<reference evidence="4" key="1">
    <citation type="submission" date="2020-09" db="EMBL/GenBank/DDBJ databases">
        <title>Comparative genome analyses of four rice-infecting Rhizoctonia solani isolates reveal extensive enrichment of homogalacturonan modification genes.</title>
        <authorList>
            <person name="Lee D.-Y."/>
            <person name="Jeon J."/>
            <person name="Kim K.-T."/>
            <person name="Cheong K."/>
            <person name="Song H."/>
            <person name="Choi G."/>
            <person name="Ko J."/>
            <person name="Opiyo S.O."/>
            <person name="Zuo S."/>
            <person name="Madhav S."/>
            <person name="Lee Y.-H."/>
            <person name="Wang G.-L."/>
        </authorList>
    </citation>
    <scope>NUCLEOTIDE SEQUENCE</scope>
    <source>
        <strain evidence="4">AG1-IA WGL</strain>
    </source>
</reference>
<feature type="active site" description="Nucleophile" evidence="1">
    <location>
        <position position="276"/>
    </location>
</feature>
<dbReference type="PANTHER" id="PTHR10188:SF43">
    <property type="entry name" value="ASPARAGINASE (EUROFUNG)"/>
    <property type="match status" value="1"/>
</dbReference>
<feature type="non-terminal residue" evidence="4">
    <location>
        <position position="1"/>
    </location>
</feature>
<dbReference type="PANTHER" id="PTHR10188">
    <property type="entry name" value="L-ASPARAGINASE"/>
    <property type="match status" value="1"/>
</dbReference>
<dbReference type="GO" id="GO:0005737">
    <property type="term" value="C:cytoplasm"/>
    <property type="evidence" value="ECO:0007669"/>
    <property type="project" value="TreeGrafter"/>
</dbReference>
<sequence length="436" mass="46956">MVVHKKFMGVFQIDQEFGDLILSCPAVAYLYPLYSDIPADLADPPYTMLNNMSKKGSDENLVEKPNLAAHTLKGEPGPVLVIHGGAGLLLKKNSTPAQRELYKEALRKALVTGNDVLKSGGQAMDAAVAAVTVLEDCPLFNAGHGAVFNAAGKASRYRNELEASIMLSHPPPSHPSVPVSRKGFSLTLLTRAKNPSQMVRALYLEPTLAPHAFLSGTAAEEIGHQVGQELVDPSYYWTEHRWREHRRGLGLPETPLPGEPSKGIPYPPIDQLPTGTVGAVALDVNGHIACCTSTGGKTNKLVGRIGDTPSMGSGYWAEKWSEPRKELWAKVLQAFGRDKTTIRAVGISGTGDGDYFIREATAVTLARRMRYQGQSLKSAAQKVVEDLREVGGMGGVIALDNLGNVAMPMNSTGMYRGVIDSRGEPKVAIFDDDTLE</sequence>
<dbReference type="Proteomes" id="UP000602905">
    <property type="component" value="Unassembled WGS sequence"/>
</dbReference>
<organism evidence="4 5">
    <name type="scientific">Rhizoctonia solani</name>
    <dbReference type="NCBI Taxonomy" id="456999"/>
    <lineage>
        <taxon>Eukaryota</taxon>
        <taxon>Fungi</taxon>
        <taxon>Dikarya</taxon>
        <taxon>Basidiomycota</taxon>
        <taxon>Agaricomycotina</taxon>
        <taxon>Agaricomycetes</taxon>
        <taxon>Cantharellales</taxon>
        <taxon>Ceratobasidiaceae</taxon>
        <taxon>Rhizoctonia</taxon>
    </lineage>
</organism>
<feature type="binding site" evidence="2">
    <location>
        <begin position="350"/>
        <end position="353"/>
    </location>
    <ligand>
        <name>substrate</name>
    </ligand>
</feature>
<accession>A0A8H7HMP1</accession>
<evidence type="ECO:0000313" key="5">
    <source>
        <dbReference type="Proteomes" id="UP000602905"/>
    </source>
</evidence>
<dbReference type="CDD" id="cd04701">
    <property type="entry name" value="Asparaginase_2"/>
    <property type="match status" value="1"/>
</dbReference>
<protein>
    <submittedName>
        <fullName evidence="4">Asparaginase</fullName>
    </submittedName>
</protein>
<dbReference type="OrthoDB" id="2262349at2759"/>